<evidence type="ECO:0008006" key="3">
    <source>
        <dbReference type="Google" id="ProtNLM"/>
    </source>
</evidence>
<dbReference type="EMBL" id="QGNW01000001">
    <property type="protein sequence ID" value="RVX23629.1"/>
    <property type="molecule type" value="Genomic_DNA"/>
</dbReference>
<name>A0A438KR07_VITVI</name>
<organism evidence="1 2">
    <name type="scientific">Vitis vinifera</name>
    <name type="common">Grape</name>
    <dbReference type="NCBI Taxonomy" id="29760"/>
    <lineage>
        <taxon>Eukaryota</taxon>
        <taxon>Viridiplantae</taxon>
        <taxon>Streptophyta</taxon>
        <taxon>Embryophyta</taxon>
        <taxon>Tracheophyta</taxon>
        <taxon>Spermatophyta</taxon>
        <taxon>Magnoliopsida</taxon>
        <taxon>eudicotyledons</taxon>
        <taxon>Gunneridae</taxon>
        <taxon>Pentapetalae</taxon>
        <taxon>rosids</taxon>
        <taxon>Vitales</taxon>
        <taxon>Vitaceae</taxon>
        <taxon>Viteae</taxon>
        <taxon>Vitis</taxon>
    </lineage>
</organism>
<evidence type="ECO:0000313" key="1">
    <source>
        <dbReference type="EMBL" id="RVX23629.1"/>
    </source>
</evidence>
<proteinExistence type="predicted"/>
<dbReference type="AlphaFoldDB" id="A0A438KR07"/>
<dbReference type="PANTHER" id="PTHR37604">
    <property type="entry name" value="TRANSCRIPTION INITIATION FACTOR TFIID SUBUNIT"/>
    <property type="match status" value="1"/>
</dbReference>
<reference evidence="1 2" key="1">
    <citation type="journal article" date="2018" name="PLoS Genet.">
        <title>Population sequencing reveals clonal diversity and ancestral inbreeding in the grapevine cultivar Chardonnay.</title>
        <authorList>
            <person name="Roach M.J."/>
            <person name="Johnson D.L."/>
            <person name="Bohlmann J."/>
            <person name="van Vuuren H.J."/>
            <person name="Jones S.J."/>
            <person name="Pretorius I.S."/>
            <person name="Schmidt S.A."/>
            <person name="Borneman A.R."/>
        </authorList>
    </citation>
    <scope>NUCLEOTIDE SEQUENCE [LARGE SCALE GENOMIC DNA]</scope>
    <source>
        <strain evidence="2">cv. Chardonnay</strain>
        <tissue evidence="1">Leaf</tissue>
    </source>
</reference>
<dbReference type="Proteomes" id="UP000288805">
    <property type="component" value="Unassembled WGS sequence"/>
</dbReference>
<protein>
    <recommendedName>
        <fullName evidence="3">Bromodomain associated domain-containing protein</fullName>
    </recommendedName>
</protein>
<accession>A0A438KR07</accession>
<gene>
    <name evidence="1" type="ORF">CK203_000578</name>
</gene>
<comment type="caution">
    <text evidence="1">The sequence shown here is derived from an EMBL/GenBank/DDBJ whole genome shotgun (WGS) entry which is preliminary data.</text>
</comment>
<sequence length="701" mass="79805">MALLGDDGRGFELARKLESCGVWRSWLGDALYSNFVQYLSSPNTWESFMRSDDSKSRAQIQLQLRARALLFDKASVSLFLRSPSTPTSSLPVSKLNPSYSSICARCTYSDLQLHGDDVYFTLEQDVVQQREGVVASNTAPSKIQPKAAFSVGARYAESEIDNISQRFRHEEFPETWYNLFIEKYKASRPYKLSFGERESDKRTPRDMSVYIKLLEKHKKRRVAFKEDQHMGFGNPIVENKSSMYPSSVLDGKNSVDDDTYFFPETMFTLNCVPDSALLPINRVEDNQKVEFYGVLDTLPQVMTRSPIMIERLGIRPEYHSMEQGGSQYRNKNGTEGNRKLLGQEQALQMSQKVIARMLTKMGFEVATEVPMEVLSQLLSCHICKLGRILKVLSDNYRKQCSATELLKMFLQTTGYRIEFKTFDSLPEGTMIFESSLALSNIVSEFLPMAILHCNAGEAYKNLTNIPGTNRSFFFGGIVEHVKDGTSNFVQQTQQVQGIQPQLQPQHQSLLRQAQHMPRQMHPQMQQMVHSQNLAFQQQQQWDRMRRRQPATPRPGMDMDKDKPLVQVKLENPSELPLDSNAYNNINTRQIQFRQQQIAAMSNLHAQPGNQFRQLASLQIPQIQTQNMSMVRAPPVKVEGFQELMGGDATMKHDSEENKLTSPSNKITYATVMPLAPNTFLISFALVKSFSPLPPSLNLFIS</sequence>
<dbReference type="PANTHER" id="PTHR37604:SF1">
    <property type="entry name" value="TRANSCRIPTION INITIATION FACTOR TFIID SUBUNIT"/>
    <property type="match status" value="1"/>
</dbReference>
<evidence type="ECO:0000313" key="2">
    <source>
        <dbReference type="Proteomes" id="UP000288805"/>
    </source>
</evidence>